<dbReference type="InterPro" id="IPR007895">
    <property type="entry name" value="MASE1"/>
</dbReference>
<dbReference type="OrthoDB" id="118142at2"/>
<dbReference type="SMART" id="SM00331">
    <property type="entry name" value="PP2C_SIG"/>
    <property type="match status" value="1"/>
</dbReference>
<dbReference type="EMBL" id="SOAU01000001">
    <property type="protein sequence ID" value="TDT15638.1"/>
    <property type="molecule type" value="Genomic_DNA"/>
</dbReference>
<feature type="transmembrane region" description="Helical" evidence="7">
    <location>
        <begin position="47"/>
        <end position="67"/>
    </location>
</feature>
<proteinExistence type="predicted"/>
<keyword evidence="3 7" id="KW-0812">Transmembrane</keyword>
<protein>
    <submittedName>
        <fullName evidence="9">MASE1 protein</fullName>
    </submittedName>
</protein>
<feature type="transmembrane region" description="Helical" evidence="7">
    <location>
        <begin position="213"/>
        <end position="235"/>
    </location>
</feature>
<dbReference type="Gene3D" id="3.60.40.10">
    <property type="entry name" value="PPM-type phosphatase domain"/>
    <property type="match status" value="1"/>
</dbReference>
<evidence type="ECO:0000313" key="10">
    <source>
        <dbReference type="Proteomes" id="UP000294558"/>
    </source>
</evidence>
<feature type="domain" description="PPM-type phosphatase" evidence="8">
    <location>
        <begin position="304"/>
        <end position="510"/>
    </location>
</feature>
<evidence type="ECO:0000256" key="4">
    <source>
        <dbReference type="ARBA" id="ARBA00022801"/>
    </source>
</evidence>
<keyword evidence="10" id="KW-1185">Reference proteome</keyword>
<evidence type="ECO:0000256" key="2">
    <source>
        <dbReference type="ARBA" id="ARBA00022475"/>
    </source>
</evidence>
<sequence>MCGVLIGYYVGAVAAYEMLELSSLGAAFFPPAGVALAALIASPTRRWAPILIAVAIAETFVNIQHGVAIGLPLAGFALANVLGPLVGAFAVTRHSHRIDLARVSDLMWFIGGGVLLGPLVSGLVGGTTVWMTTPRPFVDTAAAWWLGDALGAMIVGALIISMFATDLPRFSLPETVLTVAFTGGVAFVIHWWTTQPAGFIAIIPLMFLSARNGTRAAAIGSMLITAVVVASWVGGHGSVSGFSAEGGVLLTKLQLLTMAAAALLVAAEAAELEAASRLAGVQYETVQLLRRALAPDTEMHGRFADAEGVSRSADQRLEVGGDWYDIIETDDDRVGIVIGDVVGHGEEALIQMGQLRFAAQAFVMMSRDSGQVLEWLAYYADTCTGGTYATCLVAYYDPATGQLNYASAGHPPGLVGSGDGSWRWLSGARSTPIGVPSNKQRVSETIEVDGDASLVVYTDGVVERAGEIIDTGLARMFDAVSGPEHNSVTQLVDRLVTAGSDDASFVRVELRRGQPVVAVPSDGSAPFPPPA</sequence>
<dbReference type="AlphaFoldDB" id="A0A4V3EIU7"/>
<dbReference type="GO" id="GO:0016791">
    <property type="term" value="F:phosphatase activity"/>
    <property type="evidence" value="ECO:0007669"/>
    <property type="project" value="TreeGrafter"/>
</dbReference>
<dbReference type="InterPro" id="IPR001932">
    <property type="entry name" value="PPM-type_phosphatase-like_dom"/>
</dbReference>
<feature type="transmembrane region" description="Helical" evidence="7">
    <location>
        <begin position="142"/>
        <end position="164"/>
    </location>
</feature>
<dbReference type="GO" id="GO:0005886">
    <property type="term" value="C:plasma membrane"/>
    <property type="evidence" value="ECO:0007669"/>
    <property type="project" value="UniProtKB-SubCell"/>
</dbReference>
<comment type="caution">
    <text evidence="9">The sequence shown here is derived from an EMBL/GenBank/DDBJ whole genome shotgun (WGS) entry which is preliminary data.</text>
</comment>
<dbReference type="RefSeq" id="WP_133868076.1">
    <property type="nucleotide sequence ID" value="NZ_SOAU01000001.1"/>
</dbReference>
<dbReference type="Proteomes" id="UP000294558">
    <property type="component" value="Unassembled WGS sequence"/>
</dbReference>
<feature type="transmembrane region" description="Helical" evidence="7">
    <location>
        <begin position="106"/>
        <end position="130"/>
    </location>
</feature>
<evidence type="ECO:0000256" key="6">
    <source>
        <dbReference type="ARBA" id="ARBA00023136"/>
    </source>
</evidence>
<evidence type="ECO:0000256" key="3">
    <source>
        <dbReference type="ARBA" id="ARBA00022692"/>
    </source>
</evidence>
<reference evidence="9 10" key="1">
    <citation type="submission" date="2019-03" db="EMBL/GenBank/DDBJ databases">
        <title>Sequencing the genomes of 1000 actinobacteria strains.</title>
        <authorList>
            <person name="Klenk H.-P."/>
        </authorList>
    </citation>
    <scope>NUCLEOTIDE SEQUENCE [LARGE SCALE GENOMIC DNA]</scope>
    <source>
        <strain evidence="9 10">DSM 18936</strain>
    </source>
</reference>
<keyword evidence="6 7" id="KW-0472">Membrane</keyword>
<dbReference type="PANTHER" id="PTHR43156:SF2">
    <property type="entry name" value="STAGE II SPORULATION PROTEIN E"/>
    <property type="match status" value="1"/>
</dbReference>
<evidence type="ECO:0000256" key="7">
    <source>
        <dbReference type="SAM" id="Phobius"/>
    </source>
</evidence>
<dbReference type="InterPro" id="IPR052016">
    <property type="entry name" value="Bact_Sigma-Reg"/>
</dbReference>
<evidence type="ECO:0000256" key="5">
    <source>
        <dbReference type="ARBA" id="ARBA00022989"/>
    </source>
</evidence>
<dbReference type="Pfam" id="PF05231">
    <property type="entry name" value="MASE1"/>
    <property type="match status" value="1"/>
</dbReference>
<gene>
    <name evidence="9" type="ORF">BDK89_1213</name>
</gene>
<evidence type="ECO:0000256" key="1">
    <source>
        <dbReference type="ARBA" id="ARBA00004651"/>
    </source>
</evidence>
<evidence type="ECO:0000259" key="8">
    <source>
        <dbReference type="SMART" id="SM00331"/>
    </source>
</evidence>
<name>A0A4V3EIU7_9ACTN</name>
<keyword evidence="4" id="KW-0378">Hydrolase</keyword>
<dbReference type="InterPro" id="IPR036457">
    <property type="entry name" value="PPM-type-like_dom_sf"/>
</dbReference>
<organism evidence="9 10">
    <name type="scientific">Ilumatobacter fluminis</name>
    <dbReference type="NCBI Taxonomy" id="467091"/>
    <lineage>
        <taxon>Bacteria</taxon>
        <taxon>Bacillati</taxon>
        <taxon>Actinomycetota</taxon>
        <taxon>Acidimicrobiia</taxon>
        <taxon>Acidimicrobiales</taxon>
        <taxon>Ilumatobacteraceae</taxon>
        <taxon>Ilumatobacter</taxon>
    </lineage>
</organism>
<keyword evidence="2" id="KW-1003">Cell membrane</keyword>
<keyword evidence="5 7" id="KW-1133">Transmembrane helix</keyword>
<evidence type="ECO:0000313" key="9">
    <source>
        <dbReference type="EMBL" id="TDT15638.1"/>
    </source>
</evidence>
<feature type="transmembrane region" description="Helical" evidence="7">
    <location>
        <begin position="73"/>
        <end position="94"/>
    </location>
</feature>
<comment type="subcellular location">
    <subcellularLocation>
        <location evidence="1">Cell membrane</location>
        <topology evidence="1">Multi-pass membrane protein</topology>
    </subcellularLocation>
</comment>
<dbReference type="PANTHER" id="PTHR43156">
    <property type="entry name" value="STAGE II SPORULATION PROTEIN E-RELATED"/>
    <property type="match status" value="1"/>
</dbReference>
<accession>A0A4V3EIU7</accession>
<dbReference type="Pfam" id="PF07228">
    <property type="entry name" value="SpoIIE"/>
    <property type="match status" value="1"/>
</dbReference>